<comment type="similarity">
    <text evidence="1">Belongs to the 'phage' integrase family.</text>
</comment>
<dbReference type="SUPFAM" id="SSF47823">
    <property type="entry name" value="lambda integrase-like, N-terminal domain"/>
    <property type="match status" value="1"/>
</dbReference>
<dbReference type="GO" id="GO:0015074">
    <property type="term" value="P:DNA integration"/>
    <property type="evidence" value="ECO:0007669"/>
    <property type="project" value="InterPro"/>
</dbReference>
<name>A0A7C8LDV9_9FIRM</name>
<dbReference type="GO" id="GO:0003677">
    <property type="term" value="F:DNA binding"/>
    <property type="evidence" value="ECO:0007669"/>
    <property type="project" value="UniProtKB-UniRule"/>
</dbReference>
<dbReference type="RefSeq" id="WP_158739729.1">
    <property type="nucleotide sequence ID" value="NZ_JAFBEP010000001.1"/>
</dbReference>
<keyword evidence="2 3" id="KW-0238">DNA-binding</keyword>
<protein>
    <recommendedName>
        <fullName evidence="4">Core-binding (CB) domain-containing protein</fullName>
    </recommendedName>
</protein>
<dbReference type="InterPro" id="IPR010998">
    <property type="entry name" value="Integrase_recombinase_N"/>
</dbReference>
<comment type="caution">
    <text evidence="5">The sequence shown here is derived from an EMBL/GenBank/DDBJ whole genome shotgun (WGS) entry which is preliminary data.</text>
</comment>
<sequence>MNLEMIEQEIASTFDTYEISVEKRIRYISGMKHFAEYLHKNNLELDEVEESVIQDYTNELKSYGYPDLFINNNLKAVRKYFSYPKNHLNF</sequence>
<dbReference type="PROSITE" id="PS51900">
    <property type="entry name" value="CB"/>
    <property type="match status" value="1"/>
</dbReference>
<accession>A0A7C8LDV9</accession>
<evidence type="ECO:0000313" key="5">
    <source>
        <dbReference type="EMBL" id="KAE9635481.1"/>
    </source>
</evidence>
<organism evidence="5 6">
    <name type="scientific">Defluviitalea raffinosedens</name>
    <dbReference type="NCBI Taxonomy" id="1450156"/>
    <lineage>
        <taxon>Bacteria</taxon>
        <taxon>Bacillati</taxon>
        <taxon>Bacillota</taxon>
        <taxon>Clostridia</taxon>
        <taxon>Lachnospirales</taxon>
        <taxon>Defluviitaleaceae</taxon>
        <taxon>Defluviitalea</taxon>
    </lineage>
</organism>
<dbReference type="OrthoDB" id="107900at2"/>
<dbReference type="EMBL" id="WSLF01000003">
    <property type="protein sequence ID" value="KAE9635481.1"/>
    <property type="molecule type" value="Genomic_DNA"/>
</dbReference>
<dbReference type="Pfam" id="PF02899">
    <property type="entry name" value="Phage_int_SAM_1"/>
    <property type="match status" value="1"/>
</dbReference>
<evidence type="ECO:0000256" key="1">
    <source>
        <dbReference type="ARBA" id="ARBA00008857"/>
    </source>
</evidence>
<evidence type="ECO:0000313" key="6">
    <source>
        <dbReference type="Proteomes" id="UP000483018"/>
    </source>
</evidence>
<keyword evidence="6" id="KW-1185">Reference proteome</keyword>
<gene>
    <name evidence="5" type="ORF">GND95_04870</name>
</gene>
<evidence type="ECO:0000259" key="4">
    <source>
        <dbReference type="PROSITE" id="PS51900"/>
    </source>
</evidence>
<dbReference type="InterPro" id="IPR044068">
    <property type="entry name" value="CB"/>
</dbReference>
<evidence type="ECO:0000256" key="3">
    <source>
        <dbReference type="PROSITE-ProRule" id="PRU01248"/>
    </source>
</evidence>
<proteinExistence type="inferred from homology"/>
<dbReference type="Proteomes" id="UP000483018">
    <property type="component" value="Unassembled WGS sequence"/>
</dbReference>
<feature type="domain" description="Core-binding (CB)" evidence="4">
    <location>
        <begin position="5"/>
        <end position="85"/>
    </location>
</feature>
<dbReference type="Gene3D" id="1.10.150.130">
    <property type="match status" value="1"/>
</dbReference>
<reference evidence="5 6" key="1">
    <citation type="submission" date="2019-12" db="EMBL/GenBank/DDBJ databases">
        <title>Defluviitalea raffinosedens, isolated from a biogas fermenter, genome sequencing and characterization.</title>
        <authorList>
            <person name="Rettenmaier R."/>
            <person name="Schneider M."/>
            <person name="Neuhaus K."/>
            <person name="Liebl W."/>
            <person name="Zverlov V."/>
        </authorList>
    </citation>
    <scope>NUCLEOTIDE SEQUENCE [LARGE SCALE GENOMIC DNA]</scope>
    <source>
        <strain evidence="5 6">249c-K6</strain>
    </source>
</reference>
<evidence type="ECO:0000256" key="2">
    <source>
        <dbReference type="ARBA" id="ARBA00023125"/>
    </source>
</evidence>
<dbReference type="AlphaFoldDB" id="A0A7C8LDV9"/>
<dbReference type="InterPro" id="IPR004107">
    <property type="entry name" value="Integrase_SAM-like_N"/>
</dbReference>